<dbReference type="EMBL" id="JBBPBM010000072">
    <property type="protein sequence ID" value="KAK8512416.1"/>
    <property type="molecule type" value="Genomic_DNA"/>
</dbReference>
<accession>A0ABR2BZ67</accession>
<sequence>MVSFVVLNDEGSERRSVEKDGSFIEPCFGNDYGEMPDIDNETESRLGEMYLMGNGSKETPQTDIVHQDFMKVGIDIPEEDREMEKEMTKQSMEKCWAGVDDMGQGVSKVNLKENGLSSDILTSRAIDDLDCIGFGQKLNEESGIGKSAWAKKIR</sequence>
<organism evidence="1 2">
    <name type="scientific">Hibiscus sabdariffa</name>
    <name type="common">roselle</name>
    <dbReference type="NCBI Taxonomy" id="183260"/>
    <lineage>
        <taxon>Eukaryota</taxon>
        <taxon>Viridiplantae</taxon>
        <taxon>Streptophyta</taxon>
        <taxon>Embryophyta</taxon>
        <taxon>Tracheophyta</taxon>
        <taxon>Spermatophyta</taxon>
        <taxon>Magnoliopsida</taxon>
        <taxon>eudicotyledons</taxon>
        <taxon>Gunneridae</taxon>
        <taxon>Pentapetalae</taxon>
        <taxon>rosids</taxon>
        <taxon>malvids</taxon>
        <taxon>Malvales</taxon>
        <taxon>Malvaceae</taxon>
        <taxon>Malvoideae</taxon>
        <taxon>Hibiscus</taxon>
    </lineage>
</organism>
<dbReference type="Proteomes" id="UP001472677">
    <property type="component" value="Unassembled WGS sequence"/>
</dbReference>
<gene>
    <name evidence="1" type="ORF">V6N12_074995</name>
</gene>
<evidence type="ECO:0000313" key="2">
    <source>
        <dbReference type="Proteomes" id="UP001472677"/>
    </source>
</evidence>
<evidence type="ECO:0000313" key="1">
    <source>
        <dbReference type="EMBL" id="KAK8512416.1"/>
    </source>
</evidence>
<proteinExistence type="predicted"/>
<keyword evidence="2" id="KW-1185">Reference proteome</keyword>
<name>A0ABR2BZ67_9ROSI</name>
<reference evidence="1 2" key="1">
    <citation type="journal article" date="2024" name="G3 (Bethesda)">
        <title>Genome assembly of Hibiscus sabdariffa L. provides insights into metabolisms of medicinal natural products.</title>
        <authorList>
            <person name="Kim T."/>
        </authorList>
    </citation>
    <scope>NUCLEOTIDE SEQUENCE [LARGE SCALE GENOMIC DNA]</scope>
    <source>
        <strain evidence="1">TK-2024</strain>
        <tissue evidence="1">Old leaves</tissue>
    </source>
</reference>
<comment type="caution">
    <text evidence="1">The sequence shown here is derived from an EMBL/GenBank/DDBJ whole genome shotgun (WGS) entry which is preliminary data.</text>
</comment>
<protein>
    <submittedName>
        <fullName evidence="1">Uncharacterized protein</fullName>
    </submittedName>
</protein>